<dbReference type="Pfam" id="PF03061">
    <property type="entry name" value="4HBT"/>
    <property type="match status" value="1"/>
</dbReference>
<dbReference type="InterPro" id="IPR006683">
    <property type="entry name" value="Thioestr_dom"/>
</dbReference>
<reference evidence="2" key="1">
    <citation type="submission" date="2020-02" db="EMBL/GenBank/DDBJ databases">
        <authorList>
            <person name="Meier V. D."/>
        </authorList>
    </citation>
    <scope>NUCLEOTIDE SEQUENCE</scope>
    <source>
        <strain evidence="2">AVDCRST_MAG39</strain>
    </source>
</reference>
<protein>
    <recommendedName>
        <fullName evidence="1">Thioesterase domain-containing protein</fullName>
    </recommendedName>
</protein>
<evidence type="ECO:0000313" key="2">
    <source>
        <dbReference type="EMBL" id="CAA9524341.1"/>
    </source>
</evidence>
<dbReference type="AlphaFoldDB" id="A0A6J4TIF3"/>
<proteinExistence type="predicted"/>
<accession>A0A6J4TIF3</accession>
<evidence type="ECO:0000259" key="1">
    <source>
        <dbReference type="Pfam" id="PF03061"/>
    </source>
</evidence>
<feature type="domain" description="Thioesterase" evidence="1">
    <location>
        <begin position="56"/>
        <end position="128"/>
    </location>
</feature>
<dbReference type="CDD" id="cd03443">
    <property type="entry name" value="PaaI_thioesterase"/>
    <property type="match status" value="1"/>
</dbReference>
<organism evidence="2">
    <name type="scientific">uncultured Sphingomonadaceae bacterium</name>
    <dbReference type="NCBI Taxonomy" id="169976"/>
    <lineage>
        <taxon>Bacteria</taxon>
        <taxon>Pseudomonadati</taxon>
        <taxon>Pseudomonadota</taxon>
        <taxon>Alphaproteobacteria</taxon>
        <taxon>Sphingomonadales</taxon>
        <taxon>Sphingomonadaceae</taxon>
        <taxon>environmental samples</taxon>
    </lineage>
</organism>
<dbReference type="GO" id="GO:0016790">
    <property type="term" value="F:thiolester hydrolase activity"/>
    <property type="evidence" value="ECO:0007669"/>
    <property type="project" value="UniProtKB-ARBA"/>
</dbReference>
<dbReference type="SUPFAM" id="SSF54637">
    <property type="entry name" value="Thioesterase/thiol ester dehydrase-isomerase"/>
    <property type="match status" value="1"/>
</dbReference>
<dbReference type="InterPro" id="IPR029069">
    <property type="entry name" value="HotDog_dom_sf"/>
</dbReference>
<gene>
    <name evidence="2" type="ORF">AVDCRST_MAG39-2742</name>
</gene>
<dbReference type="Gene3D" id="3.10.129.10">
    <property type="entry name" value="Hotdog Thioesterase"/>
    <property type="match status" value="1"/>
</dbReference>
<sequence>MAGAVAAESGHMAGWLTWPKVKASGFSEAIGPIFWRHESGDTRCLVETTEHHRNGYGALHGGFLISCADMVLFAAAEPFLDGGTAVTSNLTCEFLGPGRAGPPLEARAEVLKGTGKLIVIRVLLAQESCSVLSFTGTLRRVPLPDSAAGDTDVSS</sequence>
<name>A0A6J4TIF3_9SPHN</name>
<dbReference type="EMBL" id="CADCVW010000112">
    <property type="protein sequence ID" value="CAA9524341.1"/>
    <property type="molecule type" value="Genomic_DNA"/>
</dbReference>